<dbReference type="AlphaFoldDB" id="A0AAV7VHL6"/>
<proteinExistence type="predicted"/>
<sequence>MKDWLVQGLKGPAQNGQIYSTSWGAKRVPGGEHGVATPPSGDKTLVILQAIQDSKAALETKIGDVGIDVAYLCQDLHQSVDRVTEAEVRRSQLEDAVWGMSSEVAGLSNNAKTLQEEAENFENRD</sequence>
<keyword evidence="2" id="KW-1185">Reference proteome</keyword>
<comment type="caution">
    <text evidence="1">The sequence shown here is derived from an EMBL/GenBank/DDBJ whole genome shotgun (WGS) entry which is preliminary data.</text>
</comment>
<dbReference type="EMBL" id="JANPWB010000003">
    <property type="protein sequence ID" value="KAJ1199509.1"/>
    <property type="molecule type" value="Genomic_DNA"/>
</dbReference>
<reference evidence="1" key="1">
    <citation type="journal article" date="2022" name="bioRxiv">
        <title>Sequencing and chromosome-scale assembly of the giantPleurodeles waltlgenome.</title>
        <authorList>
            <person name="Brown T."/>
            <person name="Elewa A."/>
            <person name="Iarovenko S."/>
            <person name="Subramanian E."/>
            <person name="Araus A.J."/>
            <person name="Petzold A."/>
            <person name="Susuki M."/>
            <person name="Suzuki K.-i.T."/>
            <person name="Hayashi T."/>
            <person name="Toyoda A."/>
            <person name="Oliveira C."/>
            <person name="Osipova E."/>
            <person name="Leigh N.D."/>
            <person name="Simon A."/>
            <person name="Yun M.H."/>
        </authorList>
    </citation>
    <scope>NUCLEOTIDE SEQUENCE</scope>
    <source>
        <strain evidence="1">20211129_DDA</strain>
        <tissue evidence="1">Liver</tissue>
    </source>
</reference>
<organism evidence="1 2">
    <name type="scientific">Pleurodeles waltl</name>
    <name type="common">Iberian ribbed newt</name>
    <dbReference type="NCBI Taxonomy" id="8319"/>
    <lineage>
        <taxon>Eukaryota</taxon>
        <taxon>Metazoa</taxon>
        <taxon>Chordata</taxon>
        <taxon>Craniata</taxon>
        <taxon>Vertebrata</taxon>
        <taxon>Euteleostomi</taxon>
        <taxon>Amphibia</taxon>
        <taxon>Batrachia</taxon>
        <taxon>Caudata</taxon>
        <taxon>Salamandroidea</taxon>
        <taxon>Salamandridae</taxon>
        <taxon>Pleurodelinae</taxon>
        <taxon>Pleurodeles</taxon>
    </lineage>
</organism>
<evidence type="ECO:0000313" key="2">
    <source>
        <dbReference type="Proteomes" id="UP001066276"/>
    </source>
</evidence>
<dbReference type="Proteomes" id="UP001066276">
    <property type="component" value="Chromosome 2_1"/>
</dbReference>
<protein>
    <submittedName>
        <fullName evidence="1">Uncharacterized protein</fullName>
    </submittedName>
</protein>
<gene>
    <name evidence="1" type="ORF">NDU88_003343</name>
</gene>
<name>A0AAV7VHL6_PLEWA</name>
<accession>A0AAV7VHL6</accession>
<evidence type="ECO:0000313" key="1">
    <source>
        <dbReference type="EMBL" id="KAJ1199509.1"/>
    </source>
</evidence>